<dbReference type="Proteomes" id="UP000215509">
    <property type="component" value="Unassembled WGS sequence"/>
</dbReference>
<accession>A0A229UMR7</accession>
<dbReference type="EMBL" id="NMQW01000027">
    <property type="protein sequence ID" value="OXM84736.1"/>
    <property type="molecule type" value="Genomic_DNA"/>
</dbReference>
<reference evidence="1 2" key="1">
    <citation type="submission" date="2017-07" db="EMBL/GenBank/DDBJ databases">
        <title>Genome sequencing and assembly of Paenibacillus rigui.</title>
        <authorList>
            <person name="Mayilraj S."/>
        </authorList>
    </citation>
    <scope>NUCLEOTIDE SEQUENCE [LARGE SCALE GENOMIC DNA]</scope>
    <source>
        <strain evidence="1 2">JCM 16352</strain>
    </source>
</reference>
<evidence type="ECO:0000313" key="2">
    <source>
        <dbReference type="Proteomes" id="UP000215509"/>
    </source>
</evidence>
<gene>
    <name evidence="1" type="ORF">CF651_19725</name>
</gene>
<evidence type="ECO:0000313" key="1">
    <source>
        <dbReference type="EMBL" id="OXM84736.1"/>
    </source>
</evidence>
<protein>
    <submittedName>
        <fullName evidence="1">Uncharacterized protein</fullName>
    </submittedName>
</protein>
<proteinExistence type="predicted"/>
<keyword evidence="2" id="KW-1185">Reference proteome</keyword>
<organism evidence="1 2">
    <name type="scientific">Paenibacillus rigui</name>
    <dbReference type="NCBI Taxonomy" id="554312"/>
    <lineage>
        <taxon>Bacteria</taxon>
        <taxon>Bacillati</taxon>
        <taxon>Bacillota</taxon>
        <taxon>Bacilli</taxon>
        <taxon>Bacillales</taxon>
        <taxon>Paenibacillaceae</taxon>
        <taxon>Paenibacillus</taxon>
    </lineage>
</organism>
<name>A0A229UMR7_9BACL</name>
<sequence length="271" mass="30915">MLTISLMLLLSGCGKNIPAMDPALLQSKLSVLLISKPNLPENTRTTFAKTLLSWRDNEKISYEWIPDVSTLQEQHINKIKSTAYDYIIVVGSELTVQAQPYAAQIPDKKWVLLDDSISGTNTPVLQDKQTLWKQTGANFMQQQWDDWVRQEQNQGKIIEWVTTNNRAIPSTWAPSEEAEYISYSDADGWYAPFQTLVRQHGPNWIAIYSPVDATLLQRMKNLQVPIMNMSTTAIALNWDVVFAGLLDQMKKQQWTPGLQNYTTQEIQVKKP</sequence>
<dbReference type="AlphaFoldDB" id="A0A229UMR7"/>
<comment type="caution">
    <text evidence="1">The sequence shown here is derived from an EMBL/GenBank/DDBJ whole genome shotgun (WGS) entry which is preliminary data.</text>
</comment>